<name>A0A1Y2H7P4_9FUNG</name>
<dbReference type="GO" id="GO:0005743">
    <property type="term" value="C:mitochondrial inner membrane"/>
    <property type="evidence" value="ECO:0007669"/>
    <property type="project" value="UniProtKB-SubCell"/>
</dbReference>
<dbReference type="EMBL" id="MCFL01000080">
    <property type="protein sequence ID" value="ORZ30607.1"/>
    <property type="molecule type" value="Genomic_DNA"/>
</dbReference>
<feature type="compositionally biased region" description="Pro residues" evidence="12">
    <location>
        <begin position="11"/>
        <end position="20"/>
    </location>
</feature>
<evidence type="ECO:0000256" key="10">
    <source>
        <dbReference type="ARBA" id="ARBA00023128"/>
    </source>
</evidence>
<accession>A0A1Y2H7P4</accession>
<dbReference type="GO" id="GO:0015031">
    <property type="term" value="P:protein transport"/>
    <property type="evidence" value="ECO:0007669"/>
    <property type="project" value="UniProtKB-KW"/>
</dbReference>
<evidence type="ECO:0000313" key="14">
    <source>
        <dbReference type="Proteomes" id="UP000193411"/>
    </source>
</evidence>
<evidence type="ECO:0000313" key="13">
    <source>
        <dbReference type="EMBL" id="ORZ30607.1"/>
    </source>
</evidence>
<evidence type="ECO:0000256" key="8">
    <source>
        <dbReference type="ARBA" id="ARBA00022989"/>
    </source>
</evidence>
<comment type="similarity">
    <text evidence="2">Belongs to the TIM54 family.</text>
</comment>
<keyword evidence="8" id="KW-1133">Transmembrane helix</keyword>
<evidence type="ECO:0000256" key="1">
    <source>
        <dbReference type="ARBA" id="ARBA00004434"/>
    </source>
</evidence>
<keyword evidence="11" id="KW-0472">Membrane</keyword>
<feature type="compositionally biased region" description="Low complexity" evidence="12">
    <location>
        <begin position="21"/>
        <end position="30"/>
    </location>
</feature>
<feature type="compositionally biased region" description="Basic and acidic residues" evidence="12">
    <location>
        <begin position="448"/>
        <end position="467"/>
    </location>
</feature>
<comment type="subcellular location">
    <subcellularLocation>
        <location evidence="1">Mitochondrion inner membrane</location>
        <topology evidence="1">Single-pass membrane protein</topology>
    </subcellularLocation>
</comment>
<evidence type="ECO:0000256" key="5">
    <source>
        <dbReference type="ARBA" id="ARBA00022692"/>
    </source>
</evidence>
<keyword evidence="9" id="KW-0811">Translocation</keyword>
<protein>
    <recommendedName>
        <fullName evidence="3">Mitochondrial import inner membrane translocase subunit TIM54</fullName>
    </recommendedName>
</protein>
<comment type="caution">
    <text evidence="13">The sequence shown here is derived from an EMBL/GenBank/DDBJ whole genome shotgun (WGS) entry which is preliminary data.</text>
</comment>
<feature type="compositionally biased region" description="Low complexity" evidence="12">
    <location>
        <begin position="1"/>
        <end position="10"/>
    </location>
</feature>
<gene>
    <name evidence="13" type="ORF">BCR44DRAFT_1444413</name>
</gene>
<evidence type="ECO:0000256" key="11">
    <source>
        <dbReference type="ARBA" id="ARBA00023136"/>
    </source>
</evidence>
<evidence type="ECO:0000256" key="7">
    <source>
        <dbReference type="ARBA" id="ARBA00022927"/>
    </source>
</evidence>
<evidence type="ECO:0000256" key="2">
    <source>
        <dbReference type="ARBA" id="ARBA00006355"/>
    </source>
</evidence>
<proteinExistence type="inferred from homology"/>
<reference evidence="13 14" key="1">
    <citation type="submission" date="2016-07" db="EMBL/GenBank/DDBJ databases">
        <title>Pervasive Adenine N6-methylation of Active Genes in Fungi.</title>
        <authorList>
            <consortium name="DOE Joint Genome Institute"/>
            <person name="Mondo S.J."/>
            <person name="Dannebaum R.O."/>
            <person name="Kuo R.C."/>
            <person name="Labutti K."/>
            <person name="Haridas S."/>
            <person name="Kuo A."/>
            <person name="Salamov A."/>
            <person name="Ahrendt S.R."/>
            <person name="Lipzen A."/>
            <person name="Sullivan W."/>
            <person name="Andreopoulos W.B."/>
            <person name="Clum A."/>
            <person name="Lindquist E."/>
            <person name="Daum C."/>
            <person name="Ramamoorthy G.K."/>
            <person name="Gryganskyi A."/>
            <person name="Culley D."/>
            <person name="Magnuson J.K."/>
            <person name="James T.Y."/>
            <person name="O'Malley M.A."/>
            <person name="Stajich J.E."/>
            <person name="Spatafora J.W."/>
            <person name="Visel A."/>
            <person name="Grigoriev I.V."/>
        </authorList>
    </citation>
    <scope>NUCLEOTIDE SEQUENCE [LARGE SCALE GENOMIC DNA]</scope>
    <source>
        <strain evidence="13 14">PL171</strain>
    </source>
</reference>
<dbReference type="AlphaFoldDB" id="A0A1Y2H7P4"/>
<dbReference type="STRING" id="765915.A0A1Y2H7P4"/>
<keyword evidence="10" id="KW-0496">Mitochondrion</keyword>
<feature type="region of interest" description="Disordered" evidence="12">
    <location>
        <begin position="1"/>
        <end position="30"/>
    </location>
</feature>
<dbReference type="InterPro" id="IPR021056">
    <property type="entry name" value="Mt_import_IM_translocase_Tim54"/>
</dbReference>
<keyword evidence="5" id="KW-0812">Transmembrane</keyword>
<sequence length="507" mass="56491">MADPSTSTPSAAPPAAPAPAPGSTQANASTNTNTANLTMAAKLRSKIPKISRGWLIFGSLVTTYAALKYRDRRLTDAVRADLDARAEQLASQPLSSPRDRVRKICIVTMRPHPDDSIRTSLALFNDYVKPVLDKAAVDYDVVDAYEPGTISRHVAGTLAKKQRYQYWTPEDELRAAVLTTPVDDLKYFYRMQDYDAYVALGRKPFEEVVHGYAMGLEQARKELQEDFPEYDVPNLSAQASPSSSSSSSSWSTWLFGGSATSQQSSLPASRPPLVTPPIAYLPLATFSGMRTFPQRLYRWFNQHQLVRDYGEQALALAYASRLRPIDPQTDALLGVREFGVSFVLKKQEKPEGTIVEGDLMDDEMHKFWPPPQESPTERARSAADKLSKKHAEGLVKAMDGVASAGDIIKAAEEARMQQQQQQQKQLDVPAVEEVKEVVAQETKAAEPTVDKEKEKEKTPAELQTEREQTHFKLLNRYFVPRSVDAPIRKLAETGVQIYEPEFLSKVE</sequence>
<keyword evidence="6" id="KW-0999">Mitochondrion inner membrane</keyword>
<dbReference type="Proteomes" id="UP000193411">
    <property type="component" value="Unassembled WGS sequence"/>
</dbReference>
<dbReference type="Pfam" id="PF11711">
    <property type="entry name" value="Tim54"/>
    <property type="match status" value="1"/>
</dbReference>
<keyword evidence="7" id="KW-0653">Protein transport</keyword>
<dbReference type="OrthoDB" id="5598305at2759"/>
<evidence type="ECO:0000256" key="4">
    <source>
        <dbReference type="ARBA" id="ARBA00022448"/>
    </source>
</evidence>
<keyword evidence="14" id="KW-1185">Reference proteome</keyword>
<feature type="region of interest" description="Disordered" evidence="12">
    <location>
        <begin position="440"/>
        <end position="467"/>
    </location>
</feature>
<evidence type="ECO:0000256" key="6">
    <source>
        <dbReference type="ARBA" id="ARBA00022792"/>
    </source>
</evidence>
<keyword evidence="4" id="KW-0813">Transport</keyword>
<evidence type="ECO:0000256" key="3">
    <source>
        <dbReference type="ARBA" id="ARBA00020796"/>
    </source>
</evidence>
<organism evidence="13 14">
    <name type="scientific">Catenaria anguillulae PL171</name>
    <dbReference type="NCBI Taxonomy" id="765915"/>
    <lineage>
        <taxon>Eukaryota</taxon>
        <taxon>Fungi</taxon>
        <taxon>Fungi incertae sedis</taxon>
        <taxon>Blastocladiomycota</taxon>
        <taxon>Blastocladiomycetes</taxon>
        <taxon>Blastocladiales</taxon>
        <taxon>Catenariaceae</taxon>
        <taxon>Catenaria</taxon>
    </lineage>
</organism>
<evidence type="ECO:0000256" key="12">
    <source>
        <dbReference type="SAM" id="MobiDB-lite"/>
    </source>
</evidence>
<evidence type="ECO:0000256" key="9">
    <source>
        <dbReference type="ARBA" id="ARBA00023010"/>
    </source>
</evidence>